<evidence type="ECO:0000256" key="9">
    <source>
        <dbReference type="SAM" id="MobiDB-lite"/>
    </source>
</evidence>
<dbReference type="KEGG" id="dpx:DAPPUDRAFT_223595"/>
<dbReference type="Pfam" id="PF00400">
    <property type="entry name" value="WD40"/>
    <property type="match status" value="2"/>
</dbReference>
<dbReference type="eggNOG" id="KOG0303">
    <property type="taxonomic scope" value="Eukaryota"/>
</dbReference>
<dbReference type="AlphaFoldDB" id="E9GC78"/>
<dbReference type="HOGENOM" id="CLU_026859_0_0_1"/>
<dbReference type="InterPro" id="IPR015048">
    <property type="entry name" value="DUF1899"/>
</dbReference>
<dbReference type="STRING" id="6669.E9GC78"/>
<dbReference type="InterPro" id="IPR015505">
    <property type="entry name" value="Coronin"/>
</dbReference>
<accession>E9GC78</accession>
<evidence type="ECO:0000313" key="12">
    <source>
        <dbReference type="Proteomes" id="UP000000305"/>
    </source>
</evidence>
<evidence type="ECO:0000256" key="2">
    <source>
        <dbReference type="ARBA" id="ARBA00022574"/>
    </source>
</evidence>
<dbReference type="Pfam" id="PF16300">
    <property type="entry name" value="WD40_4"/>
    <property type="match status" value="1"/>
</dbReference>
<dbReference type="Proteomes" id="UP000000305">
    <property type="component" value="Unassembled WGS sequence"/>
</dbReference>
<dbReference type="SUPFAM" id="SSF50978">
    <property type="entry name" value="WD40 repeat-like"/>
    <property type="match status" value="1"/>
</dbReference>
<evidence type="ECO:0000256" key="3">
    <source>
        <dbReference type="ARBA" id="ARBA00022737"/>
    </source>
</evidence>
<dbReference type="OrthoDB" id="1850764at2759"/>
<feature type="region of interest" description="Disordered" evidence="9">
    <location>
        <begin position="634"/>
        <end position="656"/>
    </location>
</feature>
<dbReference type="FunFam" id="2.130.10.10:FF:000502">
    <property type="entry name" value="Coronin"/>
    <property type="match status" value="1"/>
</dbReference>
<dbReference type="SMART" id="SM00320">
    <property type="entry name" value="WD40"/>
    <property type="match status" value="3"/>
</dbReference>
<keyword evidence="12" id="KW-1185">Reference proteome</keyword>
<evidence type="ECO:0000256" key="7">
    <source>
        <dbReference type="RuleBase" id="RU280818"/>
    </source>
</evidence>
<dbReference type="GO" id="GO:0051015">
    <property type="term" value="F:actin filament binding"/>
    <property type="evidence" value="ECO:0000318"/>
    <property type="project" value="GO_Central"/>
</dbReference>
<keyword evidence="5" id="KW-0009">Actin-binding</keyword>
<dbReference type="InParanoid" id="E9GC78"/>
<dbReference type="SMART" id="SM01166">
    <property type="entry name" value="DUF1899"/>
    <property type="match status" value="1"/>
</dbReference>
<protein>
    <recommendedName>
        <fullName evidence="7">Coronin</fullName>
    </recommendedName>
</protein>
<dbReference type="Pfam" id="PF08953">
    <property type="entry name" value="DUF1899"/>
    <property type="match status" value="1"/>
</dbReference>
<proteinExistence type="inferred from homology"/>
<organism evidence="11 12">
    <name type="scientific">Daphnia pulex</name>
    <name type="common">Water flea</name>
    <dbReference type="NCBI Taxonomy" id="6669"/>
    <lineage>
        <taxon>Eukaryota</taxon>
        <taxon>Metazoa</taxon>
        <taxon>Ecdysozoa</taxon>
        <taxon>Arthropoda</taxon>
        <taxon>Crustacea</taxon>
        <taxon>Branchiopoda</taxon>
        <taxon>Diplostraca</taxon>
        <taxon>Cladocera</taxon>
        <taxon>Anomopoda</taxon>
        <taxon>Daphniidae</taxon>
        <taxon>Daphnia</taxon>
    </lineage>
</organism>
<feature type="coiled-coil region" evidence="8">
    <location>
        <begin position="452"/>
        <end position="486"/>
    </location>
</feature>
<dbReference type="PROSITE" id="PS50082">
    <property type="entry name" value="WD_REPEATS_2"/>
    <property type="match status" value="2"/>
</dbReference>
<dbReference type="PANTHER" id="PTHR10856:SF0">
    <property type="entry name" value="CORONIN"/>
    <property type="match status" value="1"/>
</dbReference>
<keyword evidence="2 6" id="KW-0853">WD repeat</keyword>
<evidence type="ECO:0000313" key="11">
    <source>
        <dbReference type="EMBL" id="EFX82506.1"/>
    </source>
</evidence>
<dbReference type="PROSITE" id="PS50294">
    <property type="entry name" value="WD_REPEATS_REGION"/>
    <property type="match status" value="1"/>
</dbReference>
<evidence type="ECO:0000256" key="8">
    <source>
        <dbReference type="SAM" id="Coils"/>
    </source>
</evidence>
<feature type="repeat" description="WD" evidence="6">
    <location>
        <begin position="82"/>
        <end position="124"/>
    </location>
</feature>
<evidence type="ECO:0000256" key="4">
    <source>
        <dbReference type="ARBA" id="ARBA00023054"/>
    </source>
</evidence>
<evidence type="ECO:0000256" key="6">
    <source>
        <dbReference type="PROSITE-ProRule" id="PRU00221"/>
    </source>
</evidence>
<dbReference type="PANTHER" id="PTHR10856">
    <property type="entry name" value="CORONIN"/>
    <property type="match status" value="1"/>
</dbReference>
<dbReference type="SMART" id="SM01167">
    <property type="entry name" value="DUF1900"/>
    <property type="match status" value="1"/>
</dbReference>
<comment type="similarity">
    <text evidence="1 7">Belongs to the WD repeat coronin family.</text>
</comment>
<gene>
    <name evidence="11" type="ORF">DAPPUDRAFT_223595</name>
</gene>
<feature type="repeat" description="WD" evidence="6">
    <location>
        <begin position="132"/>
        <end position="174"/>
    </location>
</feature>
<name>E9GC78_DAPPU</name>
<dbReference type="InterPro" id="IPR036322">
    <property type="entry name" value="WD40_repeat_dom_sf"/>
</dbReference>
<evidence type="ECO:0000256" key="1">
    <source>
        <dbReference type="ARBA" id="ARBA00009482"/>
    </source>
</evidence>
<dbReference type="EMBL" id="GL732539">
    <property type="protein sequence ID" value="EFX82506.1"/>
    <property type="molecule type" value="Genomic_DNA"/>
</dbReference>
<sequence>MSAMGHRVVRVSKFRNVYGTCWKRDLCYDDIKVSKSSWDSTFCTVNQKFLAIITDSAGGGAFVVLPNTKENVGRMKSDCPVVSGHKGPVLDIAFCPHNDNLIASGSEDCSAKLWIIPDGGLTTTMTEPFFALLYHQRRVGLVLWHPAAENILLTAGSDNLVVIWNAGTGEPTIVIDSHPDLVYSACWNWDGSKLLTTCKDKKIRIINPRSGVVEEEAVCHEGSKASRAIFLKNGLIFTTGFSKVSERQFSLREPGLLNEPKIETEVDTSNGVMFPFYDADTNMVYLCGKGDSVIRYFEVTPEPPFVHYINTFQTPDTQRGIGMMPKRGCDVLSCEITRFYRLNSSGLCQVVSMTVPRKSELFQDDLYPDTVSPVPALSAIDWLSGMDREPQMMSLKKGLSGRFHDEDESDSIAKLSNVPSPLGMQVRLCRTNSLNICRKDLLSKSHSLPPNVNPLAKENEALLDEIARLKKQLAKQEERVRVLESLNHEERIRKLESLLDFQPKICEHESNNVFKVESPKYEDNNNNMSAYDCGTGQPESGTRTRPTVLSIPFTPPKDHCNVSKAETLAAILPQFPFSGSISSLSNFLSTPINAMGYELPSPMATAQSLASLPPVRVLTSLSKWGPFRALSSSLMSSLTPKSPSDSPSQSPLESVI</sequence>
<keyword evidence="4 8" id="KW-0175">Coiled coil</keyword>
<evidence type="ECO:0000256" key="5">
    <source>
        <dbReference type="ARBA" id="ARBA00023203"/>
    </source>
</evidence>
<dbReference type="OMA" id="CEHESNN"/>
<dbReference type="PhylomeDB" id="E9GC78"/>
<dbReference type="InterPro" id="IPR015943">
    <property type="entry name" value="WD40/YVTN_repeat-like_dom_sf"/>
</dbReference>
<keyword evidence="3 7" id="KW-0677">Repeat</keyword>
<reference evidence="11 12" key="1">
    <citation type="journal article" date="2011" name="Science">
        <title>The ecoresponsive genome of Daphnia pulex.</title>
        <authorList>
            <person name="Colbourne J.K."/>
            <person name="Pfrender M.E."/>
            <person name="Gilbert D."/>
            <person name="Thomas W.K."/>
            <person name="Tucker A."/>
            <person name="Oakley T.H."/>
            <person name="Tokishita S."/>
            <person name="Aerts A."/>
            <person name="Arnold G.J."/>
            <person name="Basu M.K."/>
            <person name="Bauer D.J."/>
            <person name="Caceres C.E."/>
            <person name="Carmel L."/>
            <person name="Casola C."/>
            <person name="Choi J.H."/>
            <person name="Detter J.C."/>
            <person name="Dong Q."/>
            <person name="Dusheyko S."/>
            <person name="Eads B.D."/>
            <person name="Frohlich T."/>
            <person name="Geiler-Samerotte K.A."/>
            <person name="Gerlach D."/>
            <person name="Hatcher P."/>
            <person name="Jogdeo S."/>
            <person name="Krijgsveld J."/>
            <person name="Kriventseva E.V."/>
            <person name="Kultz D."/>
            <person name="Laforsch C."/>
            <person name="Lindquist E."/>
            <person name="Lopez J."/>
            <person name="Manak J.R."/>
            <person name="Muller J."/>
            <person name="Pangilinan J."/>
            <person name="Patwardhan R.P."/>
            <person name="Pitluck S."/>
            <person name="Pritham E.J."/>
            <person name="Rechtsteiner A."/>
            <person name="Rho M."/>
            <person name="Rogozin I.B."/>
            <person name="Sakarya O."/>
            <person name="Salamov A."/>
            <person name="Schaack S."/>
            <person name="Shapiro H."/>
            <person name="Shiga Y."/>
            <person name="Skalitzky C."/>
            <person name="Smith Z."/>
            <person name="Souvorov A."/>
            <person name="Sung W."/>
            <person name="Tang Z."/>
            <person name="Tsuchiya D."/>
            <person name="Tu H."/>
            <person name="Vos H."/>
            <person name="Wang M."/>
            <person name="Wolf Y.I."/>
            <person name="Yamagata H."/>
            <person name="Yamada T."/>
            <person name="Ye Y."/>
            <person name="Shaw J.R."/>
            <person name="Andrews J."/>
            <person name="Crease T.J."/>
            <person name="Tang H."/>
            <person name="Lucas S.M."/>
            <person name="Robertson H.M."/>
            <person name="Bork P."/>
            <person name="Koonin E.V."/>
            <person name="Zdobnov E.M."/>
            <person name="Grigoriev I.V."/>
            <person name="Lynch M."/>
            <person name="Boore J.L."/>
        </authorList>
    </citation>
    <scope>NUCLEOTIDE SEQUENCE [LARGE SCALE GENOMIC DNA]</scope>
</reference>
<dbReference type="GO" id="GO:0007015">
    <property type="term" value="P:actin filament organization"/>
    <property type="evidence" value="ECO:0000318"/>
    <property type="project" value="GO_Central"/>
</dbReference>
<dbReference type="Gene3D" id="2.130.10.10">
    <property type="entry name" value="YVTN repeat-like/Quinoprotein amine dehydrogenase"/>
    <property type="match status" value="1"/>
</dbReference>
<feature type="domain" description="DUF1899" evidence="10">
    <location>
        <begin position="7"/>
        <end position="71"/>
    </location>
</feature>
<dbReference type="InterPro" id="IPR001680">
    <property type="entry name" value="WD40_rpt"/>
</dbReference>
<evidence type="ECO:0000259" key="10">
    <source>
        <dbReference type="SMART" id="SM01166"/>
    </source>
</evidence>